<reference evidence="2" key="1">
    <citation type="journal article" date="2023" name="Mar. Drugs">
        <title>Gemmata algarum, a Novel Planctomycete Isolated from an Algal Mat, Displays Antimicrobial Activity.</title>
        <authorList>
            <person name="Kumar G."/>
            <person name="Kallscheuer N."/>
            <person name="Kashif M."/>
            <person name="Ahamad S."/>
            <person name="Jagadeeshwari U."/>
            <person name="Pannikurungottu S."/>
            <person name="Haufschild T."/>
            <person name="Kabuu M."/>
            <person name="Sasikala C."/>
            <person name="Jogler C."/>
            <person name="Ramana C."/>
        </authorList>
    </citation>
    <scope>NUCLEOTIDE SEQUENCE [LARGE SCALE GENOMIC DNA]</scope>
    <source>
        <strain evidence="2">JC673</strain>
    </source>
</reference>
<organism evidence="1 2">
    <name type="scientific">Gemmata algarum</name>
    <dbReference type="NCBI Taxonomy" id="2975278"/>
    <lineage>
        <taxon>Bacteria</taxon>
        <taxon>Pseudomonadati</taxon>
        <taxon>Planctomycetota</taxon>
        <taxon>Planctomycetia</taxon>
        <taxon>Gemmatales</taxon>
        <taxon>Gemmataceae</taxon>
        <taxon>Gemmata</taxon>
    </lineage>
</organism>
<evidence type="ECO:0000313" key="1">
    <source>
        <dbReference type="EMBL" id="MDY3563710.1"/>
    </source>
</evidence>
<dbReference type="RefSeq" id="WP_320689859.1">
    <property type="nucleotide sequence ID" value="NZ_JAXBLV010000246.1"/>
</dbReference>
<dbReference type="InterPro" id="IPR036393">
    <property type="entry name" value="AceGlu_kinase-like_sf"/>
</dbReference>
<comment type="caution">
    <text evidence="1">The sequence shown here is derived from an EMBL/GenBank/DDBJ whole genome shotgun (WGS) entry which is preliminary data.</text>
</comment>
<evidence type="ECO:0008006" key="3">
    <source>
        <dbReference type="Google" id="ProtNLM"/>
    </source>
</evidence>
<dbReference type="EMBL" id="JAXBLV010000246">
    <property type="protein sequence ID" value="MDY3563710.1"/>
    <property type="molecule type" value="Genomic_DNA"/>
</dbReference>
<evidence type="ECO:0000313" key="2">
    <source>
        <dbReference type="Proteomes" id="UP001272242"/>
    </source>
</evidence>
<gene>
    <name evidence="1" type="ORF">R5W23_005326</name>
</gene>
<accession>A0ABU5F7Y3</accession>
<dbReference type="Gene3D" id="3.40.1160.10">
    <property type="entry name" value="Acetylglutamate kinase-like"/>
    <property type="match status" value="1"/>
</dbReference>
<keyword evidence="2" id="KW-1185">Reference proteome</keyword>
<dbReference type="Proteomes" id="UP001272242">
    <property type="component" value="Unassembled WGS sequence"/>
</dbReference>
<sequence>MIVVKVGGSLYDHPALGPALRAFVESLQPAEVLFVPGGGEVADAVRALDRTHALGEEAAHWVALRALSVTAAFLERIVGRPTPPGPPSLKGRGENSRIASCASDMRSGSEVLFSPLPFPPARGSFADRAGERGEGGPGGVGPRVLDCYTFAREDESRPGALPHTWDVTTDSIAARAARVFGAERLVLLKSVDVPAGSSWEDAAANGWVDAHFPGIAALLRCPVEAVNFRAKLDAHA</sequence>
<dbReference type="SUPFAM" id="SSF53633">
    <property type="entry name" value="Carbamate kinase-like"/>
    <property type="match status" value="1"/>
</dbReference>
<name>A0ABU5F7Y3_9BACT</name>
<proteinExistence type="predicted"/>
<protein>
    <recommendedName>
        <fullName evidence="3">Aspartate/glutamate/uridylate kinase domain-containing protein</fullName>
    </recommendedName>
</protein>